<evidence type="ECO:0000256" key="2">
    <source>
        <dbReference type="ARBA" id="ARBA00004651"/>
    </source>
</evidence>
<feature type="transmembrane region" description="Helical" evidence="24">
    <location>
        <begin position="12"/>
        <end position="36"/>
    </location>
</feature>
<dbReference type="GO" id="GO:0005886">
    <property type="term" value="C:plasma membrane"/>
    <property type="evidence" value="ECO:0007669"/>
    <property type="project" value="UniProtKB-SubCell"/>
</dbReference>
<sequence length="265" mass="30321">MSNFLTRIISAIIYAALFIFCIVYSKESYISLIALFGCICIWEFSKIINTRSILSFIPILLGSIYLKYTEILPSNLNFILLITATVYSLYLIVNLYDKKVRSRGLLNRLFLTLNYLIVPFLFLAFLPFVTEIYQPQLIVFVILIIWTNDSFAYIVGKNFGKRKLFERISPKKTIEGFFGGFIFSLCIGILIGRYTQLLSLGNWLVIATLVSVFGTYGDLVESKFKRLANVKDSGTIMPGHGGLLDRLDSLFFLAPFVYLYIHYCI</sequence>
<evidence type="ECO:0000256" key="22">
    <source>
        <dbReference type="ARBA" id="ARBA00032743"/>
    </source>
</evidence>
<dbReference type="GO" id="GO:0004605">
    <property type="term" value="F:phosphatidate cytidylyltransferase activity"/>
    <property type="evidence" value="ECO:0007669"/>
    <property type="project" value="UniProtKB-EC"/>
</dbReference>
<evidence type="ECO:0000256" key="23">
    <source>
        <dbReference type="ARBA" id="ARBA00033406"/>
    </source>
</evidence>
<evidence type="ECO:0000256" key="6">
    <source>
        <dbReference type="ARBA" id="ARBA00012487"/>
    </source>
</evidence>
<comment type="catalytic activity">
    <reaction evidence="1">
        <text>a 1,2-diacyl-sn-glycero-3-phosphate + CTP + H(+) = a CDP-1,2-diacyl-sn-glycerol + diphosphate</text>
        <dbReference type="Rhea" id="RHEA:16229"/>
        <dbReference type="ChEBI" id="CHEBI:15378"/>
        <dbReference type="ChEBI" id="CHEBI:33019"/>
        <dbReference type="ChEBI" id="CHEBI:37563"/>
        <dbReference type="ChEBI" id="CHEBI:58332"/>
        <dbReference type="ChEBI" id="CHEBI:58608"/>
        <dbReference type="EC" id="2.7.7.41"/>
    </reaction>
</comment>
<evidence type="ECO:0000256" key="9">
    <source>
        <dbReference type="ARBA" id="ARBA00022516"/>
    </source>
</evidence>
<evidence type="ECO:0000256" key="12">
    <source>
        <dbReference type="ARBA" id="ARBA00022695"/>
    </source>
</evidence>
<keyword evidence="9" id="KW-0444">Lipid biosynthesis</keyword>
<keyword evidence="12 25" id="KW-0548">Nucleotidyltransferase</keyword>
<protein>
    <recommendedName>
        <fullName evidence="7">Phosphatidate cytidylyltransferase</fullName>
        <ecNumber evidence="6">2.7.7.41</ecNumber>
    </recommendedName>
    <alternativeName>
        <fullName evidence="20">CDP-DAG synthase</fullName>
    </alternativeName>
    <alternativeName>
        <fullName evidence="22">CDP-DG synthase</fullName>
    </alternativeName>
    <alternativeName>
        <fullName evidence="18">CDP-diacylglycerol synthase</fullName>
    </alternativeName>
    <alternativeName>
        <fullName evidence="21">CDP-diglyceride pyrophosphorylase</fullName>
    </alternativeName>
    <alternativeName>
        <fullName evidence="23">CDP-diglyceride synthase</fullName>
    </alternativeName>
    <alternativeName>
        <fullName evidence="19">CTP:phosphatidate cytidylyltransferase</fullName>
    </alternativeName>
</protein>
<evidence type="ECO:0000256" key="11">
    <source>
        <dbReference type="ARBA" id="ARBA00022692"/>
    </source>
</evidence>
<evidence type="ECO:0000256" key="5">
    <source>
        <dbReference type="ARBA" id="ARBA00010185"/>
    </source>
</evidence>
<keyword evidence="10 25" id="KW-0808">Transferase</keyword>
<dbReference type="KEGG" id="tje:TJEJU_1430"/>
<evidence type="ECO:0000256" key="24">
    <source>
        <dbReference type="SAM" id="Phobius"/>
    </source>
</evidence>
<comment type="pathway">
    <text evidence="3">Phospholipid metabolism; CDP-diacylglycerol biosynthesis; CDP-diacylglycerol from sn-glycerol 3-phosphate: step 3/3.</text>
</comment>
<feature type="transmembrane region" description="Helical" evidence="24">
    <location>
        <begin position="109"/>
        <end position="130"/>
    </location>
</feature>
<keyword evidence="15 24" id="KW-0472">Membrane</keyword>
<evidence type="ECO:0000256" key="7">
    <source>
        <dbReference type="ARBA" id="ARBA00019373"/>
    </source>
</evidence>
<feature type="transmembrane region" description="Helical" evidence="24">
    <location>
        <begin position="136"/>
        <end position="155"/>
    </location>
</feature>
<evidence type="ECO:0000256" key="10">
    <source>
        <dbReference type="ARBA" id="ARBA00022679"/>
    </source>
</evidence>
<dbReference type="PANTHER" id="PTHR46382">
    <property type="entry name" value="PHOSPHATIDATE CYTIDYLYLTRANSFERASE"/>
    <property type="match status" value="1"/>
</dbReference>
<evidence type="ECO:0000256" key="17">
    <source>
        <dbReference type="ARBA" id="ARBA00023264"/>
    </source>
</evidence>
<keyword evidence="16" id="KW-0594">Phospholipid biosynthesis</keyword>
<dbReference type="GO" id="GO:0016024">
    <property type="term" value="P:CDP-diacylglycerol biosynthetic process"/>
    <property type="evidence" value="ECO:0007669"/>
    <property type="project" value="TreeGrafter"/>
</dbReference>
<comment type="similarity">
    <text evidence="5">Belongs to the CDS family.</text>
</comment>
<evidence type="ECO:0000256" key="15">
    <source>
        <dbReference type="ARBA" id="ARBA00023136"/>
    </source>
</evidence>
<keyword evidence="8" id="KW-1003">Cell membrane</keyword>
<dbReference type="Proteomes" id="UP000215214">
    <property type="component" value="Chromosome TJEJU"/>
</dbReference>
<evidence type="ECO:0000256" key="4">
    <source>
        <dbReference type="ARBA" id="ARBA00005189"/>
    </source>
</evidence>
<evidence type="ECO:0000313" key="25">
    <source>
        <dbReference type="EMBL" id="SNR15161.1"/>
    </source>
</evidence>
<name>A0A238U7J4_9FLAO</name>
<evidence type="ECO:0000256" key="14">
    <source>
        <dbReference type="ARBA" id="ARBA00023098"/>
    </source>
</evidence>
<dbReference type="OrthoDB" id="9799199at2"/>
<keyword evidence="26" id="KW-1185">Reference proteome</keyword>
<accession>A0A238U7J4</accession>
<feature type="transmembrane region" description="Helical" evidence="24">
    <location>
        <begin position="78"/>
        <end position="97"/>
    </location>
</feature>
<dbReference type="AlphaFoldDB" id="A0A238U7J4"/>
<evidence type="ECO:0000256" key="16">
    <source>
        <dbReference type="ARBA" id="ARBA00023209"/>
    </source>
</evidence>
<organism evidence="25 26">
    <name type="scientific">Tenacibaculum jejuense</name>
    <dbReference type="NCBI Taxonomy" id="584609"/>
    <lineage>
        <taxon>Bacteria</taxon>
        <taxon>Pseudomonadati</taxon>
        <taxon>Bacteroidota</taxon>
        <taxon>Flavobacteriia</taxon>
        <taxon>Flavobacteriales</taxon>
        <taxon>Flavobacteriaceae</taxon>
        <taxon>Tenacibaculum</taxon>
    </lineage>
</organism>
<evidence type="ECO:0000256" key="13">
    <source>
        <dbReference type="ARBA" id="ARBA00022989"/>
    </source>
</evidence>
<feature type="transmembrane region" description="Helical" evidence="24">
    <location>
        <begin position="176"/>
        <end position="194"/>
    </location>
</feature>
<dbReference type="EC" id="2.7.7.41" evidence="6"/>
<dbReference type="EMBL" id="LT899436">
    <property type="protein sequence ID" value="SNR15161.1"/>
    <property type="molecule type" value="Genomic_DNA"/>
</dbReference>
<evidence type="ECO:0000256" key="8">
    <source>
        <dbReference type="ARBA" id="ARBA00022475"/>
    </source>
</evidence>
<keyword evidence="14" id="KW-0443">Lipid metabolism</keyword>
<evidence type="ECO:0000256" key="21">
    <source>
        <dbReference type="ARBA" id="ARBA00032396"/>
    </source>
</evidence>
<proteinExistence type="inferred from homology"/>
<evidence type="ECO:0000256" key="20">
    <source>
        <dbReference type="ARBA" id="ARBA00032253"/>
    </source>
</evidence>
<evidence type="ECO:0000256" key="19">
    <source>
        <dbReference type="ARBA" id="ARBA00031825"/>
    </source>
</evidence>
<dbReference type="Pfam" id="PF01148">
    <property type="entry name" value="CTP_transf_1"/>
    <property type="match status" value="1"/>
</dbReference>
<comment type="pathway">
    <text evidence="4">Lipid metabolism.</text>
</comment>
<comment type="subcellular location">
    <subcellularLocation>
        <location evidence="2">Cell membrane</location>
        <topology evidence="2">Multi-pass membrane protein</topology>
    </subcellularLocation>
</comment>
<dbReference type="PANTHER" id="PTHR46382:SF1">
    <property type="entry name" value="PHOSPHATIDATE CYTIDYLYLTRANSFERASE"/>
    <property type="match status" value="1"/>
</dbReference>
<gene>
    <name evidence="25" type="primary">cdsA</name>
    <name evidence="25" type="ORF">TJEJU_1430</name>
</gene>
<evidence type="ECO:0000256" key="3">
    <source>
        <dbReference type="ARBA" id="ARBA00005119"/>
    </source>
</evidence>
<evidence type="ECO:0000256" key="1">
    <source>
        <dbReference type="ARBA" id="ARBA00001698"/>
    </source>
</evidence>
<evidence type="ECO:0000313" key="26">
    <source>
        <dbReference type="Proteomes" id="UP000215214"/>
    </source>
</evidence>
<keyword evidence="11 24" id="KW-0812">Transmembrane</keyword>
<feature type="transmembrane region" description="Helical" evidence="24">
    <location>
        <begin position="200"/>
        <end position="219"/>
    </location>
</feature>
<reference evidence="25 26" key="1">
    <citation type="submission" date="2017-07" db="EMBL/GenBank/DDBJ databases">
        <authorList>
            <person name="Sun Z.S."/>
            <person name="Albrecht U."/>
            <person name="Echele G."/>
            <person name="Lee C.C."/>
        </authorList>
    </citation>
    <scope>NUCLEOTIDE SEQUENCE [LARGE SCALE GENOMIC DNA]</scope>
    <source>
        <strain evidence="26">type strain: KCTC 22618</strain>
    </source>
</reference>
<keyword evidence="17" id="KW-1208">Phospholipid metabolism</keyword>
<evidence type="ECO:0000256" key="18">
    <source>
        <dbReference type="ARBA" id="ARBA00029893"/>
    </source>
</evidence>
<feature type="transmembrane region" description="Helical" evidence="24">
    <location>
        <begin position="48"/>
        <end position="66"/>
    </location>
</feature>
<dbReference type="RefSeq" id="WP_095070701.1">
    <property type="nucleotide sequence ID" value="NZ_LT899436.1"/>
</dbReference>
<keyword evidence="13 24" id="KW-1133">Transmembrane helix</keyword>